<feature type="compositionally biased region" description="Low complexity" evidence="1">
    <location>
        <begin position="83"/>
        <end position="96"/>
    </location>
</feature>
<reference evidence="3 4" key="1">
    <citation type="journal article" date="2019" name="Commun. Biol.">
        <title>The bagworm genome reveals a unique fibroin gene that provides high tensile strength.</title>
        <authorList>
            <person name="Kono N."/>
            <person name="Nakamura H."/>
            <person name="Ohtoshi R."/>
            <person name="Tomita M."/>
            <person name="Numata K."/>
            <person name="Arakawa K."/>
        </authorList>
    </citation>
    <scope>NUCLEOTIDE SEQUENCE [LARGE SCALE GENOMIC DNA]</scope>
</reference>
<dbReference type="InterPro" id="IPR029526">
    <property type="entry name" value="PGBD"/>
</dbReference>
<dbReference type="PANTHER" id="PTHR46599:SF6">
    <property type="entry name" value="DUAL SPECIFICITY PHOSPHATASE 26"/>
    <property type="match status" value="1"/>
</dbReference>
<evidence type="ECO:0000259" key="2">
    <source>
        <dbReference type="Pfam" id="PF13843"/>
    </source>
</evidence>
<dbReference type="AlphaFoldDB" id="A0A4C1XDL2"/>
<dbReference type="Proteomes" id="UP000299102">
    <property type="component" value="Unassembled WGS sequence"/>
</dbReference>
<organism evidence="3 4">
    <name type="scientific">Eumeta variegata</name>
    <name type="common">Bagworm moth</name>
    <name type="synonym">Eumeta japonica</name>
    <dbReference type="NCBI Taxonomy" id="151549"/>
    <lineage>
        <taxon>Eukaryota</taxon>
        <taxon>Metazoa</taxon>
        <taxon>Ecdysozoa</taxon>
        <taxon>Arthropoda</taxon>
        <taxon>Hexapoda</taxon>
        <taxon>Insecta</taxon>
        <taxon>Pterygota</taxon>
        <taxon>Neoptera</taxon>
        <taxon>Endopterygota</taxon>
        <taxon>Lepidoptera</taxon>
        <taxon>Glossata</taxon>
        <taxon>Ditrysia</taxon>
        <taxon>Tineoidea</taxon>
        <taxon>Psychidae</taxon>
        <taxon>Oiketicinae</taxon>
        <taxon>Eumeta</taxon>
    </lineage>
</organism>
<sequence length="533" mass="59578">MRLKGPTARPPLIGGNSRNRLPDYAPPAFSSSLDAEAAARSGVLAPTRCKRPASPFIMSYESEQIRLGSLLQEVLGEDGLYMSSGSEAGSDSESADPLPDELHNSESEEELSDRESSGNNNAFYLGKDNSTKWSKEPPRQSVRTRRFNLVTQLPGPKRVTSSEKEPLGIWRHFFDDTIIEIIVKYTNQSIANVKDNFSRETYAKQTDYNEICCLIGLLLLAGVQKSNHLNIEKLFRTDGGSVEIFRLSMSAQRFKFLLRTLRFDDCTTREQRKALDKICHIREIFEKFVQNCKNGYTLSAYVTVDEKLEAFRGRCSFRQYIPNKPNPYGIKVQALCDAKMFYTFNMEIYPGKQPNEGPYNLDNSGLAVVQRLCEPIFNTGRNVTTDNWYSSIPLAEVLLQKGFRAEVGKAELLQFRHVRPSIRSYAIGILLIKYKREYNTAAAGRCCDARALGARGGGQSSLELGDARSGRTLEAEIDADLGATADCKRRRDQSQRNAMNYISASLRLIAAARSGSLVGHAACFGPESTRQLF</sequence>
<evidence type="ECO:0000313" key="3">
    <source>
        <dbReference type="EMBL" id="GBP60275.1"/>
    </source>
</evidence>
<evidence type="ECO:0000256" key="1">
    <source>
        <dbReference type="SAM" id="MobiDB-lite"/>
    </source>
</evidence>
<feature type="domain" description="PiggyBac transposable element-derived protein" evidence="2">
    <location>
        <begin position="166"/>
        <end position="405"/>
    </location>
</feature>
<gene>
    <name evidence="3" type="primary">PGBD4</name>
    <name evidence="3" type="ORF">EVAR_91556_1</name>
</gene>
<feature type="region of interest" description="Disordered" evidence="1">
    <location>
        <begin position="81"/>
        <end position="141"/>
    </location>
</feature>
<dbReference type="PANTHER" id="PTHR46599">
    <property type="entry name" value="PIGGYBAC TRANSPOSABLE ELEMENT-DERIVED PROTEIN 4"/>
    <property type="match status" value="1"/>
</dbReference>
<proteinExistence type="predicted"/>
<feature type="region of interest" description="Disordered" evidence="1">
    <location>
        <begin position="1"/>
        <end position="43"/>
    </location>
</feature>
<comment type="caution">
    <text evidence="3">The sequence shown here is derived from an EMBL/GenBank/DDBJ whole genome shotgun (WGS) entry which is preliminary data.</text>
</comment>
<dbReference type="OrthoDB" id="10057959at2759"/>
<keyword evidence="4" id="KW-1185">Reference proteome</keyword>
<evidence type="ECO:0000313" key="4">
    <source>
        <dbReference type="Proteomes" id="UP000299102"/>
    </source>
</evidence>
<name>A0A4C1XDL2_EUMVA</name>
<feature type="compositionally biased region" description="Basic and acidic residues" evidence="1">
    <location>
        <begin position="129"/>
        <end position="138"/>
    </location>
</feature>
<accession>A0A4C1XDL2</accession>
<protein>
    <submittedName>
        <fullName evidence="3">PiggyBac transposable element-derived protein 4</fullName>
    </submittedName>
</protein>
<dbReference type="Pfam" id="PF13843">
    <property type="entry name" value="DDE_Tnp_1_7"/>
    <property type="match status" value="1"/>
</dbReference>
<dbReference type="STRING" id="151549.A0A4C1XDL2"/>
<dbReference type="EMBL" id="BGZK01000784">
    <property type="protein sequence ID" value="GBP60275.1"/>
    <property type="molecule type" value="Genomic_DNA"/>
</dbReference>